<evidence type="ECO:0000313" key="1">
    <source>
        <dbReference type="EMBL" id="KAL3517340.1"/>
    </source>
</evidence>
<dbReference type="AlphaFoldDB" id="A0ABD2ZCY6"/>
<proteinExistence type="predicted"/>
<reference evidence="1 2" key="1">
    <citation type="submission" date="2024-11" db="EMBL/GenBank/DDBJ databases">
        <title>A near-complete genome assembly of Cinchona calisaya.</title>
        <authorList>
            <person name="Lian D.C."/>
            <person name="Zhao X.W."/>
            <person name="Wei L."/>
        </authorList>
    </citation>
    <scope>NUCLEOTIDE SEQUENCE [LARGE SCALE GENOMIC DNA]</scope>
    <source>
        <tissue evidence="1">Nenye</tissue>
    </source>
</reference>
<protein>
    <submittedName>
        <fullName evidence="1">Uncharacterized protein</fullName>
    </submittedName>
</protein>
<dbReference type="Proteomes" id="UP001630127">
    <property type="component" value="Unassembled WGS sequence"/>
</dbReference>
<organism evidence="1 2">
    <name type="scientific">Cinchona calisaya</name>
    <dbReference type="NCBI Taxonomy" id="153742"/>
    <lineage>
        <taxon>Eukaryota</taxon>
        <taxon>Viridiplantae</taxon>
        <taxon>Streptophyta</taxon>
        <taxon>Embryophyta</taxon>
        <taxon>Tracheophyta</taxon>
        <taxon>Spermatophyta</taxon>
        <taxon>Magnoliopsida</taxon>
        <taxon>eudicotyledons</taxon>
        <taxon>Gunneridae</taxon>
        <taxon>Pentapetalae</taxon>
        <taxon>asterids</taxon>
        <taxon>lamiids</taxon>
        <taxon>Gentianales</taxon>
        <taxon>Rubiaceae</taxon>
        <taxon>Cinchonoideae</taxon>
        <taxon>Cinchoneae</taxon>
        <taxon>Cinchona</taxon>
    </lineage>
</organism>
<gene>
    <name evidence="1" type="ORF">ACH5RR_019929</name>
</gene>
<comment type="caution">
    <text evidence="1">The sequence shown here is derived from an EMBL/GenBank/DDBJ whole genome shotgun (WGS) entry which is preliminary data.</text>
</comment>
<evidence type="ECO:0000313" key="2">
    <source>
        <dbReference type="Proteomes" id="UP001630127"/>
    </source>
</evidence>
<keyword evidence="2" id="KW-1185">Reference proteome</keyword>
<sequence>MEVSEHLRNLIDSSKLQQNVDLQDVRYTFPKSIQEQKVDILSPTFRVKKSKERSLDSPWSEMRTHAARFSHGSMPKTKLGEADDDSLEKMMSNIEGIHSFKSFLTSMLTCNNSDSVIFFCILDYV</sequence>
<dbReference type="EMBL" id="JBJUIK010000009">
    <property type="protein sequence ID" value="KAL3517340.1"/>
    <property type="molecule type" value="Genomic_DNA"/>
</dbReference>
<accession>A0ABD2ZCY6</accession>
<name>A0ABD2ZCY6_9GENT</name>